<evidence type="ECO:0000256" key="1">
    <source>
        <dbReference type="ARBA" id="ARBA00001933"/>
    </source>
</evidence>
<name>A0A0A6VDF0_9BACI</name>
<keyword evidence="7" id="KW-1185">Reference proteome</keyword>
<dbReference type="AlphaFoldDB" id="A0A0A6VDF0"/>
<dbReference type="PANTHER" id="PTHR11601:SF36">
    <property type="entry name" value="CYSTEINE DESULFURASE NIFS-RELATED"/>
    <property type="match status" value="1"/>
</dbReference>
<dbReference type="PANTHER" id="PTHR11601">
    <property type="entry name" value="CYSTEINE DESULFURYLASE FAMILY MEMBER"/>
    <property type="match status" value="1"/>
</dbReference>
<proteinExistence type="predicted"/>
<comment type="cofactor">
    <cofactor evidence="1">
        <name>pyridoxal 5'-phosphate</name>
        <dbReference type="ChEBI" id="CHEBI:597326"/>
    </cofactor>
</comment>
<dbReference type="EMBL" id="JAAIWK010000006">
    <property type="protein sequence ID" value="NEY19453.1"/>
    <property type="molecule type" value="Genomic_DNA"/>
</dbReference>
<evidence type="ECO:0000313" key="7">
    <source>
        <dbReference type="Proteomes" id="UP000476934"/>
    </source>
</evidence>
<dbReference type="SUPFAM" id="SSF53383">
    <property type="entry name" value="PLP-dependent transferases"/>
    <property type="match status" value="1"/>
</dbReference>
<gene>
    <name evidence="5" type="ORF">G4D61_05650</name>
    <name evidence="4" type="ORF">NG54_14765</name>
</gene>
<protein>
    <submittedName>
        <fullName evidence="5">Aminotransferase class V-fold PLP-dependent enzyme</fullName>
    </submittedName>
    <submittedName>
        <fullName evidence="4">Cysteine desulfurase</fullName>
        <ecNumber evidence="4">2.8.1.7</ecNumber>
    </submittedName>
</protein>
<dbReference type="InterPro" id="IPR015421">
    <property type="entry name" value="PyrdxlP-dep_Trfase_major"/>
</dbReference>
<dbReference type="Gene3D" id="1.10.260.50">
    <property type="match status" value="1"/>
</dbReference>
<keyword evidence="2" id="KW-0663">Pyridoxal phosphate</keyword>
<keyword evidence="5" id="KW-0032">Aminotransferase</keyword>
<dbReference type="EC" id="2.8.1.7" evidence="4"/>
<reference evidence="4 6" key="1">
    <citation type="submission" date="2014-10" db="EMBL/GenBank/DDBJ databases">
        <title>Draft genome of phytase producing Bacillus ginsengihumi strain M2.11.</title>
        <authorList>
            <person name="Toymentseva A."/>
            <person name="Boulygina E.A."/>
            <person name="Kazakov S.V."/>
            <person name="Kayumov I."/>
            <person name="Suleimanova A.D."/>
            <person name="Mardanova A.M."/>
            <person name="Maria S.N."/>
            <person name="Sergey M.Y."/>
            <person name="Sharipova M.R."/>
        </authorList>
    </citation>
    <scope>NUCLEOTIDE SEQUENCE [LARGE SCALE GENOMIC DNA]</scope>
    <source>
        <strain evidence="4 6">M2.11</strain>
    </source>
</reference>
<dbReference type="InterPro" id="IPR015422">
    <property type="entry name" value="PyrdxlP-dep_Trfase_small"/>
</dbReference>
<evidence type="ECO:0000259" key="3">
    <source>
        <dbReference type="Pfam" id="PF00266"/>
    </source>
</evidence>
<dbReference type="Proteomes" id="UP000476934">
    <property type="component" value="Unassembled WGS sequence"/>
</dbReference>
<organism evidence="4 6">
    <name type="scientific">Heyndrickxia ginsengihumi</name>
    <dbReference type="NCBI Taxonomy" id="363870"/>
    <lineage>
        <taxon>Bacteria</taxon>
        <taxon>Bacillati</taxon>
        <taxon>Bacillota</taxon>
        <taxon>Bacilli</taxon>
        <taxon>Bacillales</taxon>
        <taxon>Bacillaceae</taxon>
        <taxon>Heyndrickxia</taxon>
    </lineage>
</organism>
<dbReference type="NCBIfam" id="NF002806">
    <property type="entry name" value="PRK02948.1"/>
    <property type="match status" value="1"/>
</dbReference>
<dbReference type="Gene3D" id="3.90.1150.10">
    <property type="entry name" value="Aspartate Aminotransferase, domain 1"/>
    <property type="match status" value="1"/>
</dbReference>
<dbReference type="EMBL" id="JRUN01000052">
    <property type="protein sequence ID" value="KHD84564.1"/>
    <property type="molecule type" value="Genomic_DNA"/>
</dbReference>
<evidence type="ECO:0000313" key="5">
    <source>
        <dbReference type="EMBL" id="NEY19453.1"/>
    </source>
</evidence>
<dbReference type="InterPro" id="IPR015424">
    <property type="entry name" value="PyrdxlP-dep_Trfase"/>
</dbReference>
<comment type="caution">
    <text evidence="4">The sequence shown here is derived from an EMBL/GenBank/DDBJ whole genome shotgun (WGS) entry which is preliminary data.</text>
</comment>
<dbReference type="PIRSF" id="PIRSF005572">
    <property type="entry name" value="NifS"/>
    <property type="match status" value="1"/>
</dbReference>
<dbReference type="STRING" id="363870.NG54_14765"/>
<dbReference type="InterPro" id="IPR016454">
    <property type="entry name" value="Cysteine_dSase"/>
</dbReference>
<dbReference type="OrthoDB" id="9808002at2"/>
<reference evidence="5" key="2">
    <citation type="submission" date="2020-02" db="EMBL/GenBank/DDBJ databases">
        <authorList>
            <person name="Feng H."/>
        </authorList>
    </citation>
    <scope>NUCLEOTIDE SEQUENCE [LARGE SCALE GENOMIC DNA]</scope>
    <source>
        <strain evidence="5">Gsoil 114</strain>
    </source>
</reference>
<dbReference type="GO" id="GO:0008483">
    <property type="term" value="F:transaminase activity"/>
    <property type="evidence" value="ECO:0007669"/>
    <property type="project" value="UniProtKB-KW"/>
</dbReference>
<dbReference type="RefSeq" id="WP_025730716.1">
    <property type="nucleotide sequence ID" value="NZ_JAAIWK010000006.1"/>
</dbReference>
<evidence type="ECO:0000256" key="2">
    <source>
        <dbReference type="ARBA" id="ARBA00022898"/>
    </source>
</evidence>
<accession>A0A0A6VDF0</accession>
<dbReference type="Proteomes" id="UP000030588">
    <property type="component" value="Unassembled WGS sequence"/>
</dbReference>
<sequence>MYYFDYAATTRMGERALEAYIETAKHFYGNSESLHDIGSNAHEVVEKGRKFLEEFLQVPAHSIYFTSGGTEGNLLSIISLAKGASKKGKHIISSMAEHTSVHSALSYLEENGYEITKIPFLNNGTVDLEQLKKAVRPDTILVTIQHVNQEIGTIQPIKEISNMIRGEKILFHTDCVQSFGKIDVKSIIPYVDSITISSHKVYGPKGVGAVYMNPSSIWKPVFPGLTHENGFRGGTVNIPGIISFIVAVEEVPSSDHLKRDWELRKAFQDIVRDAMMFIEGEAESQLPSIIGGMISHIEGQLVMLECNKRGFAISTGSACQEGQEGGVKAVEAIGYSSSAVNQFFRISFGKHTTEEEIIYLGKTIKEIAYQYNKK</sequence>
<keyword evidence="4" id="KW-0808">Transferase</keyword>
<feature type="domain" description="Aminotransferase class V" evidence="3">
    <location>
        <begin position="3"/>
        <end position="359"/>
    </location>
</feature>
<dbReference type="InterPro" id="IPR000192">
    <property type="entry name" value="Aminotrans_V_dom"/>
</dbReference>
<dbReference type="Pfam" id="PF00266">
    <property type="entry name" value="Aminotran_5"/>
    <property type="match status" value="1"/>
</dbReference>
<evidence type="ECO:0000313" key="6">
    <source>
        <dbReference type="Proteomes" id="UP000030588"/>
    </source>
</evidence>
<dbReference type="Gene3D" id="3.40.640.10">
    <property type="entry name" value="Type I PLP-dependent aspartate aminotransferase-like (Major domain)"/>
    <property type="match status" value="1"/>
</dbReference>
<dbReference type="GO" id="GO:0031071">
    <property type="term" value="F:cysteine desulfurase activity"/>
    <property type="evidence" value="ECO:0007669"/>
    <property type="project" value="UniProtKB-EC"/>
</dbReference>
<evidence type="ECO:0000313" key="4">
    <source>
        <dbReference type="EMBL" id="KHD84564.1"/>
    </source>
</evidence>
<reference evidence="5 7" key="3">
    <citation type="submission" date="2020-03" db="EMBL/GenBank/DDBJ databases">
        <title>Bacillus aquiflavi sp. nov., isolated from yellow water of strong flavor Chinese baijiu in Yibin region of China.</title>
        <authorList>
            <person name="Xie J."/>
        </authorList>
    </citation>
    <scope>NUCLEOTIDE SEQUENCE [LARGE SCALE GENOMIC DNA]</scope>
    <source>
        <strain evidence="5 7">Gsoil 114</strain>
    </source>
</reference>